<evidence type="ECO:0000256" key="1">
    <source>
        <dbReference type="SAM" id="MobiDB-lite"/>
    </source>
</evidence>
<dbReference type="Proteomes" id="UP000176998">
    <property type="component" value="Unassembled WGS sequence"/>
</dbReference>
<reference evidence="2 3" key="1">
    <citation type="submission" date="2016-09" db="EMBL/GenBank/DDBJ databases">
        <authorList>
            <person name="Capua I."/>
            <person name="De Benedictis P."/>
            <person name="Joannis T."/>
            <person name="Lombin L.H."/>
            <person name="Cattoli G."/>
        </authorList>
    </citation>
    <scope>NUCLEOTIDE SEQUENCE [LARGE SCALE GENOMIC DNA]</scope>
    <source>
        <strain evidence="2 3">IMI 309357</strain>
    </source>
</reference>
<feature type="region of interest" description="Disordered" evidence="1">
    <location>
        <begin position="359"/>
        <end position="384"/>
    </location>
</feature>
<organism evidence="2 3">
    <name type="scientific">Colletotrichum orchidophilum</name>
    <dbReference type="NCBI Taxonomy" id="1209926"/>
    <lineage>
        <taxon>Eukaryota</taxon>
        <taxon>Fungi</taxon>
        <taxon>Dikarya</taxon>
        <taxon>Ascomycota</taxon>
        <taxon>Pezizomycotina</taxon>
        <taxon>Sordariomycetes</taxon>
        <taxon>Hypocreomycetidae</taxon>
        <taxon>Glomerellales</taxon>
        <taxon>Glomerellaceae</taxon>
        <taxon>Colletotrichum</taxon>
    </lineage>
</organism>
<dbReference type="PANTHER" id="PTHR37015">
    <property type="entry name" value="REVERSE TRANSCRIPTASE DOMAIN-CONTAINING PROTEIN"/>
    <property type="match status" value="1"/>
</dbReference>
<dbReference type="RefSeq" id="XP_022473420.1">
    <property type="nucleotide sequence ID" value="XM_022620108.1"/>
</dbReference>
<feature type="compositionally biased region" description="Low complexity" evidence="1">
    <location>
        <begin position="521"/>
        <end position="531"/>
    </location>
</feature>
<dbReference type="STRING" id="1209926.A0A1G4B4A4"/>
<feature type="region of interest" description="Disordered" evidence="1">
    <location>
        <begin position="521"/>
        <end position="541"/>
    </location>
</feature>
<accession>A0A1G4B4A4</accession>
<proteinExistence type="predicted"/>
<dbReference type="AlphaFoldDB" id="A0A1G4B4A4"/>
<comment type="caution">
    <text evidence="2">The sequence shown here is derived from an EMBL/GenBank/DDBJ whole genome shotgun (WGS) entry which is preliminary data.</text>
</comment>
<evidence type="ECO:0000313" key="3">
    <source>
        <dbReference type="Proteomes" id="UP000176998"/>
    </source>
</evidence>
<sequence>MSSSTSVLSKTLQSITTTKIRELEKQRTQLESRKGKILEQAESYHNQCDRINSLLHGVKELYSNGNRTDTSIDNIGNLLAQSKYDTSVPSAMLRASEELLRSKLEVQSHKLNMAHLYSRLVSEWINPGSPMENPVAADLTDEDSSLSDCQQERLRNLCDQFEKVVFTPLETDETEINNYLSSLLETSKSKRAFEDVRRQIAYTSEQFLKGTNPFNTVTLKKCITSLLQQDLLSDEKQEILREFEGNEVVLREIADVLNTRFADFDNWEWDAGKEGVPFLPRQQANGKYRIWMDEDVLQAIFIHWIGVNSCVSLKSTLTNFVSLDGADQVWRWHAEPPATERQTQRRTYYLGEAPKELSDRSWRSSTRRGGKTANRTLRNRQFRPSTSDDTVAGFRKKNFIERFCLAALPSRVDTLTEALYTDDGGVTGDDDGDDDAASSDWVRAQKSNLNVKQLLLRTLATETMLHQALHGRAAVVQSDLKWFGASLSHTSIFATLRFFGFPENLISFYRKVLETPVNLGPSSESVVSSSEPRVRHRGTPMGRTPAKLIGELILFVMDFAVNQETGLQLYRLHDDLWVAGDPEHTAKAWSAMERFAKVMGLEFNMKKTGSVYLTSEGVPRDEAIDAGLPKGPVSIGHLVLDQKTGKWTIDQAHVAEHVKQLRKQLAECRSVLDWVRTWNSCISRFFGQAFGEPAYCFGKEHVESVLQTYQKMQRDIFGPWCTKNSGCSTSGEAGEDQLSVVRYIKSKIEQRFGVTDVSDAFIFFPDQLGGLGLRNPFIPFLKAQESLSGKGASAEEKVQSFFDSERQDHEDKKRTFEYTKTTRMRELEDGFQSRFDPDFLGPDDADTFFTYEEYTANRSTTSSLLKSLYEQVQESPFETSPRTDRHVDQVLEGLHIQPASLWSEVQWIVQMYHQEAKDRFDGLRLVDERFLPLGVIDMMREKAVRWGLVL</sequence>
<dbReference type="PANTHER" id="PTHR37015:SF1">
    <property type="entry name" value="REVERSE TRANSCRIPTASE DOMAIN-CONTAINING PROTEIN"/>
    <property type="match status" value="1"/>
</dbReference>
<protein>
    <submittedName>
        <fullName evidence="2">Uncharacterized protein</fullName>
    </submittedName>
</protein>
<dbReference type="GeneID" id="34561618"/>
<evidence type="ECO:0000313" key="2">
    <source>
        <dbReference type="EMBL" id="OHE96260.1"/>
    </source>
</evidence>
<name>A0A1G4B4A4_9PEZI</name>
<keyword evidence="3" id="KW-1185">Reference proteome</keyword>
<dbReference type="OrthoDB" id="74545at2759"/>
<dbReference type="EMBL" id="MJBS01000072">
    <property type="protein sequence ID" value="OHE96260.1"/>
    <property type="molecule type" value="Genomic_DNA"/>
</dbReference>
<gene>
    <name evidence="2" type="ORF">CORC01_08478</name>
</gene>